<dbReference type="EMBL" id="JFHN01000013">
    <property type="protein sequence ID" value="EXU77250.1"/>
    <property type="molecule type" value="Genomic_DNA"/>
</dbReference>
<name>A0A014NTU0_9GAMM</name>
<evidence type="ECO:0000256" key="2">
    <source>
        <dbReference type="ARBA" id="ARBA00005722"/>
    </source>
</evidence>
<protein>
    <submittedName>
        <fullName evidence="7">MltA-interacting protein MipA</fullName>
    </submittedName>
</protein>
<evidence type="ECO:0000313" key="7">
    <source>
        <dbReference type="EMBL" id="EXU77250.1"/>
    </source>
</evidence>
<comment type="subcellular location">
    <subcellularLocation>
        <location evidence="1">Cell outer membrane</location>
    </subcellularLocation>
</comment>
<feature type="signal peptide" evidence="6">
    <location>
        <begin position="1"/>
        <end position="24"/>
    </location>
</feature>
<evidence type="ECO:0000313" key="8">
    <source>
        <dbReference type="Proteomes" id="UP000019918"/>
    </source>
</evidence>
<organism evidence="7 8">
    <name type="scientific">Erwinia mallotivora</name>
    <dbReference type="NCBI Taxonomy" id="69222"/>
    <lineage>
        <taxon>Bacteria</taxon>
        <taxon>Pseudomonadati</taxon>
        <taxon>Pseudomonadota</taxon>
        <taxon>Gammaproteobacteria</taxon>
        <taxon>Enterobacterales</taxon>
        <taxon>Erwiniaceae</taxon>
        <taxon>Erwinia</taxon>
    </lineage>
</organism>
<evidence type="ECO:0000256" key="4">
    <source>
        <dbReference type="ARBA" id="ARBA00023136"/>
    </source>
</evidence>
<accession>A0A014NTU0</accession>
<dbReference type="Gene3D" id="2.40.160.20">
    <property type="match status" value="1"/>
</dbReference>
<dbReference type="GO" id="GO:0009252">
    <property type="term" value="P:peptidoglycan biosynthetic process"/>
    <property type="evidence" value="ECO:0007669"/>
    <property type="project" value="TreeGrafter"/>
</dbReference>
<dbReference type="PANTHER" id="PTHR38776:SF1">
    <property type="entry name" value="MLTA-INTERACTING PROTEIN-RELATED"/>
    <property type="match status" value="1"/>
</dbReference>
<dbReference type="Proteomes" id="UP000019918">
    <property type="component" value="Unassembled WGS sequence"/>
</dbReference>
<dbReference type="GO" id="GO:0009279">
    <property type="term" value="C:cell outer membrane"/>
    <property type="evidence" value="ECO:0007669"/>
    <property type="project" value="UniProtKB-SubCell"/>
</dbReference>
<comment type="caution">
    <text evidence="7">The sequence shown here is derived from an EMBL/GenBank/DDBJ whole genome shotgun (WGS) entry which is preliminary data.</text>
</comment>
<reference evidence="7 8" key="1">
    <citation type="submission" date="2014-02" db="EMBL/GenBank/DDBJ databases">
        <title>Draft genome of Erwinia mallotivora strain BT-MARDI, a papaya dieback pathogen.</title>
        <authorList>
            <person name="Redzuan R."/>
            <person name="Abu Bakar N."/>
            <person name="Badrun R."/>
            <person name="Mohd Raih M.F."/>
            <person name="Rozano L."/>
            <person name="Mat Amin N."/>
        </authorList>
    </citation>
    <scope>NUCLEOTIDE SEQUENCE [LARGE SCALE GENOMIC DNA]</scope>
    <source>
        <strain evidence="7 8">BT-MARDI</strain>
    </source>
</reference>
<keyword evidence="5" id="KW-0998">Cell outer membrane</keyword>
<evidence type="ECO:0000256" key="5">
    <source>
        <dbReference type="ARBA" id="ARBA00023237"/>
    </source>
</evidence>
<dbReference type="Pfam" id="PF06629">
    <property type="entry name" value="MipA"/>
    <property type="match status" value="1"/>
</dbReference>
<dbReference type="RefSeq" id="WP_034933104.1">
    <property type="nucleotide sequence ID" value="NZ_JFHN01000013.1"/>
</dbReference>
<dbReference type="AlphaFoldDB" id="A0A014NTU0"/>
<dbReference type="InterPro" id="IPR010583">
    <property type="entry name" value="MipA"/>
</dbReference>
<gene>
    <name evidence="7" type="ORF">BG55_00635</name>
</gene>
<dbReference type="OrthoDB" id="8562138at2"/>
<keyword evidence="4" id="KW-0472">Membrane</keyword>
<dbReference type="PANTHER" id="PTHR38776">
    <property type="entry name" value="MLTA-INTERACTING PROTEIN-RELATED"/>
    <property type="match status" value="1"/>
</dbReference>
<dbReference type="STRING" id="69222.BG55_00635"/>
<proteinExistence type="inferred from homology"/>
<evidence type="ECO:0000256" key="6">
    <source>
        <dbReference type="SAM" id="SignalP"/>
    </source>
</evidence>
<dbReference type="SUPFAM" id="SSF56935">
    <property type="entry name" value="Porins"/>
    <property type="match status" value="1"/>
</dbReference>
<sequence>MNYFKLSVLATISAVSFTSVSALANPLSLGASVIYSQSPYKGAKGRYFPLPVINYEGDSFYFRTVQAGYYLWKDQQDQLSLTIMGSPQSFDTDHTYNKQLKKLDNRHMTMMGGLDYRHLAEWGIIRTTLAADMLGNSDGYQWDLAYLYRFQLGEFSLTPGLGLVYSSDRQNNYYYGISKQESRRSGLASYDADDSWNPYLELTAAWSLSSNWNATLSGRYTRLASEVKDSPMVNKDSLVSVWTGVSYTF</sequence>
<evidence type="ECO:0000256" key="1">
    <source>
        <dbReference type="ARBA" id="ARBA00004442"/>
    </source>
</evidence>
<dbReference type="PATRIC" id="fig|69222.5.peg.142"/>
<keyword evidence="8" id="KW-1185">Reference proteome</keyword>
<feature type="chain" id="PRO_5001474533" evidence="6">
    <location>
        <begin position="25"/>
        <end position="249"/>
    </location>
</feature>
<comment type="similarity">
    <text evidence="2">Belongs to the MipA/OmpV family.</text>
</comment>
<evidence type="ECO:0000256" key="3">
    <source>
        <dbReference type="ARBA" id="ARBA00022729"/>
    </source>
</evidence>
<keyword evidence="3 6" id="KW-0732">Signal</keyword>